<reference evidence="1" key="1">
    <citation type="submission" date="2020-05" db="EMBL/GenBank/DDBJ databases">
        <authorList>
            <person name="Chiriac C."/>
            <person name="Salcher M."/>
            <person name="Ghai R."/>
            <person name="Kavagutti S V."/>
        </authorList>
    </citation>
    <scope>NUCLEOTIDE SEQUENCE</scope>
</reference>
<evidence type="ECO:0000313" key="2">
    <source>
        <dbReference type="EMBL" id="CAB4790935.1"/>
    </source>
</evidence>
<evidence type="ECO:0000313" key="1">
    <source>
        <dbReference type="EMBL" id="CAB4678470.1"/>
    </source>
</evidence>
<organism evidence="1">
    <name type="scientific">freshwater metagenome</name>
    <dbReference type="NCBI Taxonomy" id="449393"/>
    <lineage>
        <taxon>unclassified sequences</taxon>
        <taxon>metagenomes</taxon>
        <taxon>ecological metagenomes</taxon>
    </lineage>
</organism>
<gene>
    <name evidence="1" type="ORF">UFOPK2366_00038</name>
    <name evidence="2" type="ORF">UFOPK2992_00431</name>
    <name evidence="3" type="ORF">UFOPK3267_01963</name>
</gene>
<dbReference type="EMBL" id="CAFBIY010000118">
    <property type="protein sequence ID" value="CAB4852234.1"/>
    <property type="molecule type" value="Genomic_DNA"/>
</dbReference>
<accession>A0A6J6MW06</accession>
<sequence length="432" mass="45200">MNNDLLDPELERRFREALAEKMPYLESPERRGHTTFTDRTPTSTAAQHIDGDVVTLRRGDRPAGTATRRRRTGAVAACLLALTGAGAAAIVASDADTHVRSAAPVSLPVLASDPVIDPTSGPLLTSALSADTTPMIITADPGWKLTGRSDVEVLPAAVPTTACAGCGADRLIVAADGPLFSGPMFTAWTISEPYDITNFDLPVTIGTTAGRYDVSSDAASAGHYSQVRVVWPVGDGRTAFVDATGLDQAQVFSMASSLTFDAAVPTMPNPPAGFAVRTTPTRAETKQIYLNFVYDKKTVPSYDGNSTIELIALSGGLQSLLDWRAVSGDPFRNPWTPAIAGGITVVLDDSQVPSQPPVLSISATWIAGDWAYVAIGHVFNNTQEFLDALTQLQLTDPATFADSAAGVDASPLGTIDRGIDGSGGTLSNPEAG</sequence>
<protein>
    <submittedName>
        <fullName evidence="1">Unannotated protein</fullName>
    </submittedName>
</protein>
<dbReference type="AlphaFoldDB" id="A0A6J6MW06"/>
<dbReference type="EMBL" id="CAFAAI010000051">
    <property type="protein sequence ID" value="CAB4790935.1"/>
    <property type="molecule type" value="Genomic_DNA"/>
</dbReference>
<evidence type="ECO:0000313" key="3">
    <source>
        <dbReference type="EMBL" id="CAB4852234.1"/>
    </source>
</evidence>
<name>A0A6J6MW06_9ZZZZ</name>
<proteinExistence type="predicted"/>
<dbReference type="EMBL" id="CAEZXM010000003">
    <property type="protein sequence ID" value="CAB4678470.1"/>
    <property type="molecule type" value="Genomic_DNA"/>
</dbReference>